<dbReference type="NCBIfam" id="TIGR03709">
    <property type="entry name" value="PPK2_rel_1"/>
    <property type="match status" value="1"/>
</dbReference>
<name>A0A1Y0BYN8_9MYCO</name>
<dbReference type="InterPro" id="IPR022488">
    <property type="entry name" value="PPK2-related"/>
</dbReference>
<gene>
    <name evidence="2" type="ORF">BTO20_04905</name>
</gene>
<dbReference type="GO" id="GO:0006797">
    <property type="term" value="P:polyphosphate metabolic process"/>
    <property type="evidence" value="ECO:0007669"/>
    <property type="project" value="InterPro"/>
</dbReference>
<dbReference type="GO" id="GO:0016776">
    <property type="term" value="F:phosphotransferase activity, phosphate group as acceptor"/>
    <property type="evidence" value="ECO:0007669"/>
    <property type="project" value="InterPro"/>
</dbReference>
<keyword evidence="2" id="KW-0808">Transferase</keyword>
<dbReference type="Gene3D" id="3.40.50.300">
    <property type="entry name" value="P-loop containing nucleotide triphosphate hydrolases"/>
    <property type="match status" value="1"/>
</dbReference>
<dbReference type="EMBL" id="CP020809">
    <property type="protein sequence ID" value="ART68019.1"/>
    <property type="molecule type" value="Genomic_DNA"/>
</dbReference>
<sequence>MTTSDKSDDDLPAQWSHEPHHHLEFRAGALVVDIDPDATPGFTGSKSDAPDLQAERNERFAGLQEMLYAGSRAGDTRSLLLVLQGMDTAGKGGIVKHVVGAGNPQGIRYASFGKPTDEELAHHYLWRVRRALPPAGHVGVFDRSHYEDVLIVRVHNLVPPDVWEARYDEINAFEKELVDSGTKIVKVAMFVSLDEQKQRLAERLERPDKFWKYNPGDIDERMLWPQYQEAYQAMLDRTSTDYAPWHIVPCNRKWYSRLAILELLIEALKEFDLSWPPADFDVEAEKRRLASA</sequence>
<reference evidence="2 3" key="1">
    <citation type="submission" date="2017-04" db="EMBL/GenBank/DDBJ databases">
        <title>Whole Genome Sequence of 1,4-Dioxane Degrading Bacterium Mycobacterium dioxanotrophicus PH-06.</title>
        <authorList>
            <person name="He Y."/>
        </authorList>
    </citation>
    <scope>NUCLEOTIDE SEQUENCE [LARGE SCALE GENOMIC DNA]</scope>
    <source>
        <strain evidence="2 3">PH-06</strain>
    </source>
</reference>
<dbReference type="Proteomes" id="UP000195331">
    <property type="component" value="Chromosome"/>
</dbReference>
<dbReference type="PANTHER" id="PTHR34383">
    <property type="entry name" value="POLYPHOSPHATE:AMP PHOSPHOTRANSFERASE-RELATED"/>
    <property type="match status" value="1"/>
</dbReference>
<protein>
    <submittedName>
        <fullName evidence="2">PPK2 family polyphosphate--nucleotide phosphotransferase</fullName>
    </submittedName>
</protein>
<organism evidence="2 3">
    <name type="scientific">Mycobacterium dioxanotrophicus</name>
    <dbReference type="NCBI Taxonomy" id="482462"/>
    <lineage>
        <taxon>Bacteria</taxon>
        <taxon>Bacillati</taxon>
        <taxon>Actinomycetota</taxon>
        <taxon>Actinomycetes</taxon>
        <taxon>Mycobacteriales</taxon>
        <taxon>Mycobacteriaceae</taxon>
        <taxon>Mycobacterium</taxon>
    </lineage>
</organism>
<keyword evidence="3" id="KW-1185">Reference proteome</keyword>
<dbReference type="RefSeq" id="WP_087073872.1">
    <property type="nucleotide sequence ID" value="NZ_CP020809.1"/>
</dbReference>
<dbReference type="KEGG" id="mdx:BTO20_04905"/>
<dbReference type="InterPro" id="IPR027417">
    <property type="entry name" value="P-loop_NTPase"/>
</dbReference>
<evidence type="ECO:0000259" key="1">
    <source>
        <dbReference type="Pfam" id="PF03976"/>
    </source>
</evidence>
<dbReference type="PANTHER" id="PTHR34383:SF3">
    <property type="entry name" value="POLYPHOSPHATE:AMP PHOSPHOTRANSFERASE"/>
    <property type="match status" value="1"/>
</dbReference>
<dbReference type="InterPro" id="IPR022300">
    <property type="entry name" value="PPK2-rel_1"/>
</dbReference>
<accession>A0A1Y0BYN8</accession>
<dbReference type="AlphaFoldDB" id="A0A1Y0BYN8"/>
<dbReference type="OrthoDB" id="9775224at2"/>
<proteinExistence type="predicted"/>
<dbReference type="Pfam" id="PF03976">
    <property type="entry name" value="PPK2"/>
    <property type="match status" value="1"/>
</dbReference>
<dbReference type="SUPFAM" id="SSF52540">
    <property type="entry name" value="P-loop containing nucleoside triphosphate hydrolases"/>
    <property type="match status" value="1"/>
</dbReference>
<feature type="domain" description="Polyphosphate kinase-2-related" evidence="1">
    <location>
        <begin position="57"/>
        <end position="270"/>
    </location>
</feature>
<evidence type="ECO:0000313" key="3">
    <source>
        <dbReference type="Proteomes" id="UP000195331"/>
    </source>
</evidence>
<evidence type="ECO:0000313" key="2">
    <source>
        <dbReference type="EMBL" id="ART68019.1"/>
    </source>
</evidence>